<dbReference type="InterPro" id="IPR000415">
    <property type="entry name" value="Nitroreductase-like"/>
</dbReference>
<gene>
    <name evidence="4" type="ORF">SAMN05216249_11230</name>
</gene>
<comment type="similarity">
    <text evidence="1">Belongs to the nitroreductase family.</text>
</comment>
<accession>A0A1I0YZ06</accession>
<dbReference type="PANTHER" id="PTHR43673">
    <property type="entry name" value="NAD(P)H NITROREDUCTASE YDGI-RELATED"/>
    <property type="match status" value="1"/>
</dbReference>
<dbReference type="Proteomes" id="UP000198838">
    <property type="component" value="Unassembled WGS sequence"/>
</dbReference>
<dbReference type="InterPro" id="IPR029478">
    <property type="entry name" value="TM1586_NiRdase"/>
</dbReference>
<dbReference type="STRING" id="1120918.SAMN05216249_11230"/>
<dbReference type="GO" id="GO:0016491">
    <property type="term" value="F:oxidoreductase activity"/>
    <property type="evidence" value="ECO:0007669"/>
    <property type="project" value="UniProtKB-KW"/>
</dbReference>
<organism evidence="4 5">
    <name type="scientific">Acetitomaculum ruminis DSM 5522</name>
    <dbReference type="NCBI Taxonomy" id="1120918"/>
    <lineage>
        <taxon>Bacteria</taxon>
        <taxon>Bacillati</taxon>
        <taxon>Bacillota</taxon>
        <taxon>Clostridia</taxon>
        <taxon>Lachnospirales</taxon>
        <taxon>Lachnospiraceae</taxon>
        <taxon>Acetitomaculum</taxon>
    </lineage>
</organism>
<reference evidence="4 5" key="1">
    <citation type="submission" date="2016-10" db="EMBL/GenBank/DDBJ databases">
        <authorList>
            <person name="de Groot N.N."/>
        </authorList>
    </citation>
    <scope>NUCLEOTIDE SEQUENCE [LARGE SCALE GENOMIC DNA]</scope>
    <source>
        <strain evidence="4 5">DSM 5522</strain>
    </source>
</reference>
<evidence type="ECO:0000313" key="5">
    <source>
        <dbReference type="Proteomes" id="UP000198838"/>
    </source>
</evidence>
<evidence type="ECO:0000313" key="4">
    <source>
        <dbReference type="EMBL" id="SFB18669.1"/>
    </source>
</evidence>
<dbReference type="PANTHER" id="PTHR43673:SF10">
    <property type="entry name" value="NADH DEHYDROGENASE_NAD(P)H NITROREDUCTASE XCC3605-RELATED"/>
    <property type="match status" value="1"/>
</dbReference>
<keyword evidence="2" id="KW-0560">Oxidoreductase</keyword>
<keyword evidence="5" id="KW-1185">Reference proteome</keyword>
<evidence type="ECO:0000256" key="1">
    <source>
        <dbReference type="ARBA" id="ARBA00007118"/>
    </source>
</evidence>
<dbReference type="Gene3D" id="3.40.109.30">
    <property type="entry name" value="putative nitroreductase (tm1586), domain 2"/>
    <property type="match status" value="1"/>
</dbReference>
<evidence type="ECO:0000256" key="2">
    <source>
        <dbReference type="ARBA" id="ARBA00023002"/>
    </source>
</evidence>
<dbReference type="AlphaFoldDB" id="A0A1I0YZ06"/>
<dbReference type="RefSeq" id="WP_092872854.1">
    <property type="nucleotide sequence ID" value="NZ_FOJY01000012.1"/>
</dbReference>
<proteinExistence type="inferred from homology"/>
<dbReference type="OrthoDB" id="9814075at2"/>
<protein>
    <submittedName>
        <fullName evidence="4">Putative TM nitroreductase</fullName>
    </submittedName>
</protein>
<evidence type="ECO:0000259" key="3">
    <source>
        <dbReference type="Pfam" id="PF14512"/>
    </source>
</evidence>
<feature type="domain" description="Putative nitroreductase TM1586" evidence="3">
    <location>
        <begin position="3"/>
        <end position="213"/>
    </location>
</feature>
<sequence length="218" mass="24293">MTLKDAILFRHSVRNYKSDKIEPEKIQKLNEKIIELNEEGNIHLQFIEDAGNTYNKLLNRAMGLGSAPSVIACAGPNDETLDQRIGYYGEKLVLYAQCLGLNTCWAGTFNKKNIGAEILSGERLVISIAIGYGKNSGKQRKSKKIEQVTDVHGDLPEWFKNGVEMALLAPTAINQQKFIIHLNEDETVEFEDKGGVLSQVDIGIVKCHFEIGADKMIK</sequence>
<dbReference type="Pfam" id="PF14512">
    <property type="entry name" value="TM1586_NiRdase"/>
    <property type="match status" value="1"/>
</dbReference>
<dbReference type="Gene3D" id="3.40.109.10">
    <property type="entry name" value="NADH Oxidase"/>
    <property type="match status" value="1"/>
</dbReference>
<dbReference type="SUPFAM" id="SSF55469">
    <property type="entry name" value="FMN-dependent nitroreductase-like"/>
    <property type="match status" value="1"/>
</dbReference>
<dbReference type="EMBL" id="FOJY01000012">
    <property type="protein sequence ID" value="SFB18669.1"/>
    <property type="molecule type" value="Genomic_DNA"/>
</dbReference>
<name>A0A1I0YZ06_9FIRM</name>